<feature type="domain" description="AMP-dependent synthetase/ligase" evidence="4">
    <location>
        <begin position="34"/>
        <end position="411"/>
    </location>
</feature>
<dbReference type="CDD" id="cd05911">
    <property type="entry name" value="Firefly_Luc_like"/>
    <property type="match status" value="1"/>
</dbReference>
<dbReference type="SUPFAM" id="SSF56801">
    <property type="entry name" value="Acetyl-CoA synthetase-like"/>
    <property type="match status" value="1"/>
</dbReference>
<evidence type="ECO:0000259" key="5">
    <source>
        <dbReference type="Pfam" id="PF13193"/>
    </source>
</evidence>
<gene>
    <name evidence="6" type="ORF">BB559_000432</name>
</gene>
<keyword evidence="7" id="KW-1185">Reference proteome</keyword>
<dbReference type="GO" id="GO:0016405">
    <property type="term" value="F:CoA-ligase activity"/>
    <property type="evidence" value="ECO:0007669"/>
    <property type="project" value="TreeGrafter"/>
</dbReference>
<reference evidence="6 7" key="1">
    <citation type="journal article" date="2018" name="MBio">
        <title>Comparative Genomics Reveals the Core Gene Toolbox for the Fungus-Insect Symbiosis.</title>
        <authorList>
            <person name="Wang Y."/>
            <person name="Stata M."/>
            <person name="Wang W."/>
            <person name="Stajich J.E."/>
            <person name="White M.M."/>
            <person name="Moncalvo J.M."/>
        </authorList>
    </citation>
    <scope>NUCLEOTIDE SEQUENCE [LARGE SCALE GENOMIC DNA]</scope>
    <source>
        <strain evidence="6 7">AUS-77-4</strain>
    </source>
</reference>
<dbReference type="PANTHER" id="PTHR24096">
    <property type="entry name" value="LONG-CHAIN-FATTY-ACID--COA LIGASE"/>
    <property type="match status" value="1"/>
</dbReference>
<evidence type="ECO:0000256" key="2">
    <source>
        <dbReference type="ARBA" id="ARBA00022598"/>
    </source>
</evidence>
<keyword evidence="3" id="KW-1133">Transmembrane helix</keyword>
<dbReference type="InterPro" id="IPR025110">
    <property type="entry name" value="AMP-bd_C"/>
</dbReference>
<evidence type="ECO:0000256" key="1">
    <source>
        <dbReference type="ARBA" id="ARBA00006432"/>
    </source>
</evidence>
<dbReference type="EMBL" id="MBFT01000021">
    <property type="protein sequence ID" value="PVU99755.1"/>
    <property type="molecule type" value="Genomic_DNA"/>
</dbReference>
<dbReference type="STRING" id="61424.A0A2T9Z570"/>
<feature type="transmembrane region" description="Helical" evidence="3">
    <location>
        <begin position="77"/>
        <end position="98"/>
    </location>
</feature>
<keyword evidence="3" id="KW-0812">Transmembrane</keyword>
<protein>
    <recommendedName>
        <fullName evidence="8">AMP-dependent synthetase/ligase domain-containing protein</fullName>
    </recommendedName>
</protein>
<accession>A0A2T9Z570</accession>
<keyword evidence="3" id="KW-0472">Membrane</keyword>
<dbReference type="Pfam" id="PF00501">
    <property type="entry name" value="AMP-binding"/>
    <property type="match status" value="1"/>
</dbReference>
<dbReference type="PROSITE" id="PS00455">
    <property type="entry name" value="AMP_BINDING"/>
    <property type="match status" value="1"/>
</dbReference>
<keyword evidence="2" id="KW-0436">Ligase</keyword>
<organism evidence="6 7">
    <name type="scientific">Furculomyces boomerangus</name>
    <dbReference type="NCBI Taxonomy" id="61424"/>
    <lineage>
        <taxon>Eukaryota</taxon>
        <taxon>Fungi</taxon>
        <taxon>Fungi incertae sedis</taxon>
        <taxon>Zoopagomycota</taxon>
        <taxon>Kickxellomycotina</taxon>
        <taxon>Harpellomycetes</taxon>
        <taxon>Harpellales</taxon>
        <taxon>Harpellaceae</taxon>
        <taxon>Furculomyces</taxon>
    </lineage>
</organism>
<dbReference type="Proteomes" id="UP000245699">
    <property type="component" value="Unassembled WGS sequence"/>
</dbReference>
<dbReference type="InterPro" id="IPR042099">
    <property type="entry name" value="ANL_N_sf"/>
</dbReference>
<comment type="caution">
    <text evidence="6">The sequence shown here is derived from an EMBL/GenBank/DDBJ whole genome shotgun (WGS) entry which is preliminary data.</text>
</comment>
<dbReference type="Pfam" id="PF13193">
    <property type="entry name" value="AMP-binding_C"/>
    <property type="match status" value="1"/>
</dbReference>
<proteinExistence type="inferred from homology"/>
<dbReference type="InterPro" id="IPR020845">
    <property type="entry name" value="AMP-binding_CS"/>
</dbReference>
<dbReference type="OrthoDB" id="10253115at2759"/>
<dbReference type="Gene3D" id="3.40.50.12780">
    <property type="entry name" value="N-terminal domain of ligase-like"/>
    <property type="match status" value="1"/>
</dbReference>
<feature type="domain" description="AMP-binding enzyme C-terminal" evidence="5">
    <location>
        <begin position="462"/>
        <end position="547"/>
    </location>
</feature>
<dbReference type="Gene3D" id="3.30.300.30">
    <property type="match status" value="1"/>
</dbReference>
<dbReference type="InterPro" id="IPR000873">
    <property type="entry name" value="AMP-dep_synth/lig_dom"/>
</dbReference>
<evidence type="ECO:0000313" key="7">
    <source>
        <dbReference type="Proteomes" id="UP000245699"/>
    </source>
</evidence>
<sequence length="570" mass="63267">MIFKSVLPEIEMPNVDFATFVLEEGKKRFGCPENKNTWALYDEECHKKLSIFELEAESKKFASGLVNKMGFRKGDILLIYATNSANFVVAILGTLMAGGTTTFANPSYTKREIANQIIDGKPRFVATQSNLLEIATGAIYESKFDIPITNIILLEHLTPPPKISHNQPIHIYSLYDTKPFDRFTINTSEEAESYVAFLPYSSGTTGLSKGVMLTHKNLVSNIIQTNIFAKLNGWHDDMSIPHRYFGVLPWYHLYGLMICLFTGLANGVGIVSYPKFEMKSFLQIVQKQKITVAHLVPPILINLVNDPIVDEYDITSIKYTTTAAAPIGRELMQKLSKKFSFMTIVKIYGLTESSPTITVAPKGNTEIESSGILTCNQEAKVIDSDGSGKALGVGEIGELLFRGPNIMKGYLNNEEATRNTLDSQGFLHTGDIGYFDKNGNLFVVDRKKELIKYKGFQVAPAELEALLLGNPDVSDVAVIGVYLDEQATEVPRAYVVLKPQHTNKSQSEKLQVATSIQMWVQANVAPHKRLRGGVKIIDSIPKSNAGKILRRVLRDMDNANEEASKLKAKI</sequence>
<evidence type="ECO:0000259" key="4">
    <source>
        <dbReference type="Pfam" id="PF00501"/>
    </source>
</evidence>
<dbReference type="PANTHER" id="PTHR24096:SF149">
    <property type="entry name" value="AMP-BINDING DOMAIN-CONTAINING PROTEIN-RELATED"/>
    <property type="match status" value="1"/>
</dbReference>
<dbReference type="AlphaFoldDB" id="A0A2T9Z570"/>
<evidence type="ECO:0000313" key="6">
    <source>
        <dbReference type="EMBL" id="PVU99755.1"/>
    </source>
</evidence>
<evidence type="ECO:0000256" key="3">
    <source>
        <dbReference type="SAM" id="Phobius"/>
    </source>
</evidence>
<feature type="transmembrane region" description="Helical" evidence="3">
    <location>
        <begin position="251"/>
        <end position="273"/>
    </location>
</feature>
<dbReference type="InterPro" id="IPR045851">
    <property type="entry name" value="AMP-bd_C_sf"/>
</dbReference>
<evidence type="ECO:0008006" key="8">
    <source>
        <dbReference type="Google" id="ProtNLM"/>
    </source>
</evidence>
<comment type="similarity">
    <text evidence="1">Belongs to the ATP-dependent AMP-binding enzyme family.</text>
</comment>
<name>A0A2T9Z570_9FUNG</name>